<keyword evidence="2" id="KW-1185">Reference proteome</keyword>
<comment type="caution">
    <text evidence="1">The sequence shown here is derived from an EMBL/GenBank/DDBJ whole genome shotgun (WGS) entry which is preliminary data.</text>
</comment>
<proteinExistence type="predicted"/>
<dbReference type="PROSITE" id="PS51257">
    <property type="entry name" value="PROKAR_LIPOPROTEIN"/>
    <property type="match status" value="1"/>
</dbReference>
<sequence>MLRSLLIFLPILTILSGCITTPEKASPLFKGEHSQCFQLLSDFYTSIETHRTYLLPYAQDQRFPYLAFDRFSTSFSQELNDSQSSQQWLSYVGKMGRLQLETALKLAPREEQNVDTYLKCQADLTAKSASLPAFWLSISQQPPEIETAYQHWKRVVGIYPIGSLIAEGRIEEEQAHIQSAFHRPLAHPFQYGDKREPISDVKAILEQARRGSLLRWPQLNEDQEAVLLGHFSPVISVETLSKDDLPGALLFDERDQNLTIETKQPTLYQGITYTRFQGDVLVQLNYIVWFPARTAKSTFDPYAGEFDAINIRLTLDNNGHPLILDSIHQCGCFHMVYSLNPTLTFLPSDGERPIEMSLPTPSNHSRLHVSLSAGEHMITQVSFTDNIQPDIPLSPAPLLSLAALPSGDGQHKSPFDRDGILSESARGERWFLWPFGVRSPGAMRQQGQHAIAFIGERHFDDAFLFENVLQREDK</sequence>
<dbReference type="EMBL" id="JAJUBB010000005">
    <property type="protein sequence ID" value="MDD1781352.1"/>
    <property type="molecule type" value="Genomic_DNA"/>
</dbReference>
<reference evidence="1" key="1">
    <citation type="submission" date="2021-12" db="EMBL/GenBank/DDBJ databases">
        <title>Enterovibrio ZSDZ35 sp. nov. and Enterovibrio ZSDZ42 sp. nov., isolated from coastal seawater in Qingdao.</title>
        <authorList>
            <person name="Zhang P."/>
        </authorList>
    </citation>
    <scope>NUCLEOTIDE SEQUENCE</scope>
    <source>
        <strain evidence="1">ZSDZ35</strain>
    </source>
</reference>
<evidence type="ECO:0000313" key="1">
    <source>
        <dbReference type="EMBL" id="MDD1781352.1"/>
    </source>
</evidence>
<dbReference type="RefSeq" id="WP_274141759.1">
    <property type="nucleotide sequence ID" value="NZ_JAJUBB010000005.1"/>
</dbReference>
<organism evidence="1 2">
    <name type="scientific">Enterovibrio qingdaonensis</name>
    <dbReference type="NCBI Taxonomy" id="2899818"/>
    <lineage>
        <taxon>Bacteria</taxon>
        <taxon>Pseudomonadati</taxon>
        <taxon>Pseudomonadota</taxon>
        <taxon>Gammaproteobacteria</taxon>
        <taxon>Vibrionales</taxon>
        <taxon>Vibrionaceae</taxon>
        <taxon>Enterovibrio</taxon>
    </lineage>
</organism>
<name>A0ABT5QK42_9GAMM</name>
<accession>A0ABT5QK42</accession>
<gene>
    <name evidence="1" type="ORF">LRP49_09065</name>
</gene>
<evidence type="ECO:0000313" key="2">
    <source>
        <dbReference type="Proteomes" id="UP001149821"/>
    </source>
</evidence>
<dbReference type="Proteomes" id="UP001149821">
    <property type="component" value="Unassembled WGS sequence"/>
</dbReference>
<protein>
    <submittedName>
        <fullName evidence="1">Uncharacterized protein</fullName>
    </submittedName>
</protein>